<evidence type="ECO:0000313" key="2">
    <source>
        <dbReference type="EMBL" id="JAH15281.1"/>
    </source>
</evidence>
<reference evidence="2" key="2">
    <citation type="journal article" date="2015" name="Fish Shellfish Immunol.">
        <title>Early steps in the European eel (Anguilla anguilla)-Vibrio vulnificus interaction in the gills: Role of the RtxA13 toxin.</title>
        <authorList>
            <person name="Callol A."/>
            <person name="Pajuelo D."/>
            <person name="Ebbesson L."/>
            <person name="Teles M."/>
            <person name="MacKenzie S."/>
            <person name="Amaro C."/>
        </authorList>
    </citation>
    <scope>NUCLEOTIDE SEQUENCE</scope>
</reference>
<protein>
    <submittedName>
        <fullName evidence="2">Uncharacterized protein</fullName>
    </submittedName>
</protein>
<dbReference type="AlphaFoldDB" id="A0A0E9QEK2"/>
<accession>A0A0E9QEK2</accession>
<evidence type="ECO:0000256" key="1">
    <source>
        <dbReference type="SAM" id="Phobius"/>
    </source>
</evidence>
<feature type="transmembrane region" description="Helical" evidence="1">
    <location>
        <begin position="6"/>
        <end position="21"/>
    </location>
</feature>
<proteinExistence type="predicted"/>
<sequence>MKKSVSLVYVSLTALISVWSIK</sequence>
<reference evidence="2" key="1">
    <citation type="submission" date="2014-11" db="EMBL/GenBank/DDBJ databases">
        <authorList>
            <person name="Amaro Gonzalez C."/>
        </authorList>
    </citation>
    <scope>NUCLEOTIDE SEQUENCE</scope>
</reference>
<organism evidence="2">
    <name type="scientific">Anguilla anguilla</name>
    <name type="common">European freshwater eel</name>
    <name type="synonym">Muraena anguilla</name>
    <dbReference type="NCBI Taxonomy" id="7936"/>
    <lineage>
        <taxon>Eukaryota</taxon>
        <taxon>Metazoa</taxon>
        <taxon>Chordata</taxon>
        <taxon>Craniata</taxon>
        <taxon>Vertebrata</taxon>
        <taxon>Euteleostomi</taxon>
        <taxon>Actinopterygii</taxon>
        <taxon>Neopterygii</taxon>
        <taxon>Teleostei</taxon>
        <taxon>Anguilliformes</taxon>
        <taxon>Anguillidae</taxon>
        <taxon>Anguilla</taxon>
    </lineage>
</organism>
<keyword evidence="1" id="KW-0472">Membrane</keyword>
<keyword evidence="1" id="KW-0812">Transmembrane</keyword>
<dbReference type="EMBL" id="GBXM01093296">
    <property type="protein sequence ID" value="JAH15281.1"/>
    <property type="molecule type" value="Transcribed_RNA"/>
</dbReference>
<keyword evidence="1" id="KW-1133">Transmembrane helix</keyword>
<name>A0A0E9QEK2_ANGAN</name>